<evidence type="ECO:0000313" key="1">
    <source>
        <dbReference type="EMBL" id="ABF41208.1"/>
    </source>
</evidence>
<name>Q1IPJ2_KORVE</name>
<gene>
    <name evidence="1" type="ordered locus">Acid345_2207</name>
</gene>
<dbReference type="RefSeq" id="WP_011523009.1">
    <property type="nucleotide sequence ID" value="NC_008009.1"/>
</dbReference>
<sequence length="123" mass="14141">MNTFQYILCLLAILLGMVLVYEWKQVNKAEDGPKKLLYDIKDHAFGGVPRSDLEPWLSRRGGDVKYEPIPGPGRIGGVNHVVWHDIRHLGDAHEDLQGDFYYDKGDSLTYFVTRPVWETPKKK</sequence>
<dbReference type="STRING" id="204669.Acid345_2207"/>
<dbReference type="EMBL" id="CP000360">
    <property type="protein sequence ID" value="ABF41208.1"/>
    <property type="molecule type" value="Genomic_DNA"/>
</dbReference>
<protein>
    <submittedName>
        <fullName evidence="1">Uncharacterized protein</fullName>
    </submittedName>
</protein>
<proteinExistence type="predicted"/>
<dbReference type="EnsemblBacteria" id="ABF41208">
    <property type="protein sequence ID" value="ABF41208"/>
    <property type="gene ID" value="Acid345_2207"/>
</dbReference>
<keyword evidence="2" id="KW-1185">Reference proteome</keyword>
<dbReference type="Proteomes" id="UP000002432">
    <property type="component" value="Chromosome"/>
</dbReference>
<dbReference type="HOGENOM" id="CLU_2012222_0_0_0"/>
<evidence type="ECO:0000313" key="2">
    <source>
        <dbReference type="Proteomes" id="UP000002432"/>
    </source>
</evidence>
<dbReference type="KEGG" id="aba:Acid345_2207"/>
<organism evidence="1 2">
    <name type="scientific">Koribacter versatilis (strain Ellin345)</name>
    <dbReference type="NCBI Taxonomy" id="204669"/>
    <lineage>
        <taxon>Bacteria</taxon>
        <taxon>Pseudomonadati</taxon>
        <taxon>Acidobacteriota</taxon>
        <taxon>Terriglobia</taxon>
        <taxon>Terriglobales</taxon>
        <taxon>Candidatus Korobacteraceae</taxon>
        <taxon>Candidatus Korobacter</taxon>
    </lineage>
</organism>
<reference evidence="1 2" key="1">
    <citation type="journal article" date="2009" name="Appl. Environ. Microbiol.">
        <title>Three genomes from the phylum Acidobacteria provide insight into the lifestyles of these microorganisms in soils.</title>
        <authorList>
            <person name="Ward N.L."/>
            <person name="Challacombe J.F."/>
            <person name="Janssen P.H."/>
            <person name="Henrissat B."/>
            <person name="Coutinho P.M."/>
            <person name="Wu M."/>
            <person name="Xie G."/>
            <person name="Haft D.H."/>
            <person name="Sait M."/>
            <person name="Badger J."/>
            <person name="Barabote R.D."/>
            <person name="Bradley B."/>
            <person name="Brettin T.S."/>
            <person name="Brinkac L.M."/>
            <person name="Bruce D."/>
            <person name="Creasy T."/>
            <person name="Daugherty S.C."/>
            <person name="Davidsen T.M."/>
            <person name="DeBoy R.T."/>
            <person name="Detter J.C."/>
            <person name="Dodson R.J."/>
            <person name="Durkin A.S."/>
            <person name="Ganapathy A."/>
            <person name="Gwinn-Giglio M."/>
            <person name="Han C.S."/>
            <person name="Khouri H."/>
            <person name="Kiss H."/>
            <person name="Kothari S.P."/>
            <person name="Madupu R."/>
            <person name="Nelson K.E."/>
            <person name="Nelson W.C."/>
            <person name="Paulsen I."/>
            <person name="Penn K."/>
            <person name="Ren Q."/>
            <person name="Rosovitz M.J."/>
            <person name="Selengut J.D."/>
            <person name="Shrivastava S."/>
            <person name="Sullivan S.A."/>
            <person name="Tapia R."/>
            <person name="Thompson L.S."/>
            <person name="Watkins K.L."/>
            <person name="Yang Q."/>
            <person name="Yu C."/>
            <person name="Zafar N."/>
            <person name="Zhou L."/>
            <person name="Kuske C.R."/>
        </authorList>
    </citation>
    <scope>NUCLEOTIDE SEQUENCE [LARGE SCALE GENOMIC DNA]</scope>
    <source>
        <strain evidence="1 2">Ellin345</strain>
    </source>
</reference>
<accession>Q1IPJ2</accession>
<dbReference type="AlphaFoldDB" id="Q1IPJ2"/>